<dbReference type="Pfam" id="PF04910">
    <property type="entry name" value="Tcf25"/>
    <property type="match status" value="1"/>
</dbReference>
<keyword evidence="3" id="KW-1185">Reference proteome</keyword>
<proteinExistence type="predicted"/>
<dbReference type="OrthoDB" id="205993at2759"/>
<feature type="non-terminal residue" evidence="2">
    <location>
        <position position="1"/>
    </location>
</feature>
<organism evidence="2 3">
    <name type="scientific">Asbolus verrucosus</name>
    <name type="common">Desert ironclad beetle</name>
    <dbReference type="NCBI Taxonomy" id="1661398"/>
    <lineage>
        <taxon>Eukaryota</taxon>
        <taxon>Metazoa</taxon>
        <taxon>Ecdysozoa</taxon>
        <taxon>Arthropoda</taxon>
        <taxon>Hexapoda</taxon>
        <taxon>Insecta</taxon>
        <taxon>Pterygota</taxon>
        <taxon>Neoptera</taxon>
        <taxon>Endopterygota</taxon>
        <taxon>Coleoptera</taxon>
        <taxon>Polyphaga</taxon>
        <taxon>Cucujiformia</taxon>
        <taxon>Tenebrionidae</taxon>
        <taxon>Pimeliinae</taxon>
        <taxon>Asbolus</taxon>
    </lineage>
</organism>
<dbReference type="PANTHER" id="PTHR22684:SF0">
    <property type="entry name" value="RIBOSOME QUALITY CONTROL COMPLEX SUBUNIT TCF25"/>
    <property type="match status" value="1"/>
</dbReference>
<dbReference type="GO" id="GO:1990112">
    <property type="term" value="C:RQC complex"/>
    <property type="evidence" value="ECO:0007669"/>
    <property type="project" value="TreeGrafter"/>
</dbReference>
<evidence type="ECO:0000313" key="3">
    <source>
        <dbReference type="Proteomes" id="UP000292052"/>
    </source>
</evidence>
<feature type="compositionally biased region" description="Basic and acidic residues" evidence="1">
    <location>
        <begin position="44"/>
        <end position="62"/>
    </location>
</feature>
<reference evidence="2 3" key="1">
    <citation type="submission" date="2017-03" db="EMBL/GenBank/DDBJ databases">
        <title>Genome of the blue death feigning beetle - Asbolus verrucosus.</title>
        <authorList>
            <person name="Rider S.D."/>
        </authorList>
    </citation>
    <scope>NUCLEOTIDE SEQUENCE [LARGE SCALE GENOMIC DNA]</scope>
    <source>
        <strain evidence="2">Butters</strain>
        <tissue evidence="2">Head and leg muscle</tissue>
    </source>
</reference>
<feature type="region of interest" description="Disordered" evidence="1">
    <location>
        <begin position="1"/>
        <end position="96"/>
    </location>
</feature>
<evidence type="ECO:0000313" key="2">
    <source>
        <dbReference type="EMBL" id="RZC32878.1"/>
    </source>
</evidence>
<comment type="caution">
    <text evidence="2">The sequence shown here is derived from an EMBL/GenBank/DDBJ whole genome shotgun (WGS) entry which is preliminary data.</text>
</comment>
<dbReference type="InterPro" id="IPR006994">
    <property type="entry name" value="TCF25/Rqc1"/>
</dbReference>
<name>A0A482VKI9_ASBVE</name>
<feature type="non-terminal residue" evidence="2">
    <location>
        <position position="194"/>
    </location>
</feature>
<gene>
    <name evidence="2" type="ORF">BDFB_011412</name>
</gene>
<evidence type="ECO:0000256" key="1">
    <source>
        <dbReference type="SAM" id="MobiDB-lite"/>
    </source>
</evidence>
<dbReference type="AlphaFoldDB" id="A0A482VKI9"/>
<dbReference type="EMBL" id="QDEB01093721">
    <property type="protein sequence ID" value="RZC32878.1"/>
    <property type="molecule type" value="Genomic_DNA"/>
</dbReference>
<dbReference type="PANTHER" id="PTHR22684">
    <property type="entry name" value="NULP1-RELATED"/>
    <property type="match status" value="1"/>
</dbReference>
<dbReference type="Proteomes" id="UP000292052">
    <property type="component" value="Unassembled WGS sequence"/>
</dbReference>
<accession>A0A482VKI9</accession>
<feature type="compositionally biased region" description="Basic residues" evidence="1">
    <location>
        <begin position="71"/>
        <end position="82"/>
    </location>
</feature>
<dbReference type="STRING" id="1661398.A0A482VKI9"/>
<sequence length="194" mass="22370">KLQGDKNIVDDISDTETDIPVSGGARRKQLNINRYDLLNQQSHSESEIKEDDNKTEAAKSCEGDPNQEAVKRKKKKKKKSGKHVNTQRSSEDNADHGMQYFTYEHSESYQQILHKFLESVESLNPNNIVATINDHPYHIDALIQFSDLCKFSEDLAMAAEFIKRAFYCLKCAFHPLFNVAEGNCRLDYRRQENR</sequence>
<protein>
    <submittedName>
        <fullName evidence="2">Tcf25 domain containing protein</fullName>
    </submittedName>
</protein>